<keyword evidence="4 11" id="KW-0812">Transmembrane</keyword>
<evidence type="ECO:0000256" key="6">
    <source>
        <dbReference type="ARBA" id="ARBA00023040"/>
    </source>
</evidence>
<evidence type="ECO:0000313" key="15">
    <source>
        <dbReference type="EMBL" id="CAB3259243.1"/>
    </source>
</evidence>
<keyword evidence="16" id="KW-1185">Reference proteome</keyword>
<feature type="transmembrane region" description="Helical" evidence="12">
    <location>
        <begin position="12"/>
        <end position="36"/>
    </location>
</feature>
<dbReference type="PANTHER" id="PTHR24248">
    <property type="entry name" value="ADRENERGIC RECEPTOR-RELATED G-PROTEIN COUPLED RECEPTOR"/>
    <property type="match status" value="1"/>
</dbReference>
<comment type="subcellular location">
    <subcellularLocation>
        <location evidence="1">Cell membrane</location>
        <topology evidence="1">Multi-pass membrane protein</topology>
    </subcellularLocation>
</comment>
<organism evidence="15 16">
    <name type="scientific">Arctia plantaginis</name>
    <name type="common">Wood tiger moth</name>
    <name type="synonym">Phalaena plantaginis</name>
    <dbReference type="NCBI Taxonomy" id="874455"/>
    <lineage>
        <taxon>Eukaryota</taxon>
        <taxon>Metazoa</taxon>
        <taxon>Ecdysozoa</taxon>
        <taxon>Arthropoda</taxon>
        <taxon>Hexapoda</taxon>
        <taxon>Insecta</taxon>
        <taxon>Pterygota</taxon>
        <taxon>Neoptera</taxon>
        <taxon>Endopterygota</taxon>
        <taxon>Lepidoptera</taxon>
        <taxon>Glossata</taxon>
        <taxon>Ditrysia</taxon>
        <taxon>Noctuoidea</taxon>
        <taxon>Erebidae</taxon>
        <taxon>Arctiinae</taxon>
        <taxon>Arctia</taxon>
    </lineage>
</organism>
<gene>
    <name evidence="15" type="ORF">APLA_LOCUS16955</name>
    <name evidence="14" type="ORF">APLA_LOCUS919</name>
</gene>
<evidence type="ECO:0000256" key="1">
    <source>
        <dbReference type="ARBA" id="ARBA00004651"/>
    </source>
</evidence>
<dbReference type="OrthoDB" id="5957871at2759"/>
<comment type="similarity">
    <text evidence="2 11">Belongs to the G-protein coupled receptor 1 family.</text>
</comment>
<dbReference type="InterPro" id="IPR000276">
    <property type="entry name" value="GPCR_Rhodpsn"/>
</dbReference>
<dbReference type="EMBL" id="CADEBC010000608">
    <property type="protein sequence ID" value="CAB3259243.1"/>
    <property type="molecule type" value="Genomic_DNA"/>
</dbReference>
<evidence type="ECO:0000256" key="7">
    <source>
        <dbReference type="ARBA" id="ARBA00023136"/>
    </source>
</evidence>
<evidence type="ECO:0000256" key="10">
    <source>
        <dbReference type="ARBA" id="ARBA00023224"/>
    </source>
</evidence>
<dbReference type="InterPro" id="IPR017452">
    <property type="entry name" value="GPCR_Rhodpsn_7TM"/>
</dbReference>
<evidence type="ECO:0000256" key="5">
    <source>
        <dbReference type="ARBA" id="ARBA00022989"/>
    </source>
</evidence>
<evidence type="ECO:0000313" key="14">
    <source>
        <dbReference type="EMBL" id="CAB3221629.1"/>
    </source>
</evidence>
<keyword evidence="6 11" id="KW-0297">G-protein coupled receptor</keyword>
<keyword evidence="9 11" id="KW-0675">Receptor</keyword>
<accession>A0A8S1BJM9</accession>
<dbReference type="GO" id="GO:0004993">
    <property type="term" value="F:G protein-coupled serotonin receptor activity"/>
    <property type="evidence" value="ECO:0007669"/>
    <property type="project" value="UniProtKB-ARBA"/>
</dbReference>
<evidence type="ECO:0000256" key="9">
    <source>
        <dbReference type="ARBA" id="ARBA00023170"/>
    </source>
</evidence>
<dbReference type="EMBL" id="CADEBD010000046">
    <property type="protein sequence ID" value="CAB3221629.1"/>
    <property type="molecule type" value="Genomic_DNA"/>
</dbReference>
<feature type="transmembrane region" description="Helical" evidence="12">
    <location>
        <begin position="125"/>
        <end position="146"/>
    </location>
</feature>
<keyword evidence="5 12" id="KW-1133">Transmembrane helix</keyword>
<feature type="transmembrane region" description="Helical" evidence="12">
    <location>
        <begin position="87"/>
        <end position="104"/>
    </location>
</feature>
<reference evidence="16 17" key="1">
    <citation type="submission" date="2020-04" db="EMBL/GenBank/DDBJ databases">
        <authorList>
            <person name="Wallbank WR R."/>
            <person name="Pardo Diaz C."/>
            <person name="Kozak K."/>
            <person name="Martin S."/>
            <person name="Jiggins C."/>
            <person name="Moest M."/>
            <person name="Warren A I."/>
            <person name="Byers J.R.P. K."/>
            <person name="Montejo-Kovacevich G."/>
            <person name="Yen C E."/>
        </authorList>
    </citation>
    <scope>NUCLEOTIDE SEQUENCE [LARGE SCALE GENOMIC DNA]</scope>
</reference>
<comment type="caution">
    <text evidence="15">The sequence shown here is derived from an EMBL/GenBank/DDBJ whole genome shotgun (WGS) entry which is preliminary data.</text>
</comment>
<dbReference type="PROSITE" id="PS50262">
    <property type="entry name" value="G_PROTEIN_RECEP_F1_2"/>
    <property type="match status" value="1"/>
</dbReference>
<protein>
    <recommendedName>
        <fullName evidence="13">G-protein coupled receptors family 1 profile domain-containing protein</fullName>
    </recommendedName>
</protein>
<dbReference type="SUPFAM" id="SSF81321">
    <property type="entry name" value="Family A G protein-coupled receptor-like"/>
    <property type="match status" value="1"/>
</dbReference>
<evidence type="ECO:0000256" key="11">
    <source>
        <dbReference type="RuleBase" id="RU000688"/>
    </source>
</evidence>
<evidence type="ECO:0000256" key="2">
    <source>
        <dbReference type="ARBA" id="ARBA00010663"/>
    </source>
</evidence>
<feature type="transmembrane region" description="Helical" evidence="12">
    <location>
        <begin position="166"/>
        <end position="195"/>
    </location>
</feature>
<evidence type="ECO:0000256" key="3">
    <source>
        <dbReference type="ARBA" id="ARBA00022475"/>
    </source>
</evidence>
<evidence type="ECO:0000259" key="13">
    <source>
        <dbReference type="PROSITE" id="PS50262"/>
    </source>
</evidence>
<evidence type="ECO:0000256" key="12">
    <source>
        <dbReference type="SAM" id="Phobius"/>
    </source>
</evidence>
<dbReference type="Proteomes" id="UP000494106">
    <property type="component" value="Unassembled WGS sequence"/>
</dbReference>
<keyword evidence="10 11" id="KW-0807">Transducer</keyword>
<evidence type="ECO:0000256" key="8">
    <source>
        <dbReference type="ARBA" id="ARBA00023157"/>
    </source>
</evidence>
<dbReference type="PANTHER" id="PTHR24248:SF199">
    <property type="entry name" value="IP13425P-RELATED"/>
    <property type="match status" value="1"/>
</dbReference>
<dbReference type="Pfam" id="PF00001">
    <property type="entry name" value="7tm_1"/>
    <property type="match status" value="1"/>
</dbReference>
<feature type="transmembrane region" description="Helical" evidence="12">
    <location>
        <begin position="48"/>
        <end position="67"/>
    </location>
</feature>
<dbReference type="AlphaFoldDB" id="A0A8S1BJM9"/>
<dbReference type="Proteomes" id="UP000494256">
    <property type="component" value="Unassembled WGS sequence"/>
</dbReference>
<keyword evidence="3" id="KW-1003">Cell membrane</keyword>
<proteinExistence type="inferred from homology"/>
<dbReference type="GO" id="GO:0043410">
    <property type="term" value="P:positive regulation of MAPK cascade"/>
    <property type="evidence" value="ECO:0007669"/>
    <property type="project" value="TreeGrafter"/>
</dbReference>
<dbReference type="GO" id="GO:0071880">
    <property type="term" value="P:adenylate cyclase-activating adrenergic receptor signaling pathway"/>
    <property type="evidence" value="ECO:0007669"/>
    <property type="project" value="TreeGrafter"/>
</dbReference>
<dbReference type="Gene3D" id="1.20.1070.10">
    <property type="entry name" value="Rhodopsin 7-helix transmembrane proteins"/>
    <property type="match status" value="1"/>
</dbReference>
<evidence type="ECO:0000313" key="17">
    <source>
        <dbReference type="Proteomes" id="UP000494256"/>
    </source>
</evidence>
<name>A0A8S1BJM9_ARCPL</name>
<sequence length="373" mass="41255">MQARDGLIAHWWVGAVAIGVLLTFIITGNVAVLAALRRTRRAPAHYPLASLAAADLLVGLFVVPIAAVRELFVIHLHYLLCTFWETLDVFCCTASILSLCTLGWERWSGITAPLARVKRARRAKLLAALVWPISFAVALPTAFVYVPKHHLGESDKACPDNMNVTYVFVSSFLSFYLPGSVMVVLYARILCALSIPPQIRSHRGRSPRPHSSPIVQNGNTAIAKCSTPLPLRNAPETQHSPMLLTPKGCKLSLPEGSKQFNCDIPERGKTVDVKNTRTGIIPRQRRATRTIVRLMVLFLACWTPFFITMPVDSLCDCVKDSIWQWFTWLGYTNSALNPLVYAAASPSVRLAMQASLSSSARPTEIQLTPNRRL</sequence>
<dbReference type="PROSITE" id="PS00237">
    <property type="entry name" value="G_PROTEIN_RECEP_F1_1"/>
    <property type="match status" value="1"/>
</dbReference>
<dbReference type="GO" id="GO:0005886">
    <property type="term" value="C:plasma membrane"/>
    <property type="evidence" value="ECO:0007669"/>
    <property type="project" value="UniProtKB-SubCell"/>
</dbReference>
<evidence type="ECO:0000256" key="4">
    <source>
        <dbReference type="ARBA" id="ARBA00022692"/>
    </source>
</evidence>
<evidence type="ECO:0000313" key="16">
    <source>
        <dbReference type="Proteomes" id="UP000494106"/>
    </source>
</evidence>
<feature type="transmembrane region" description="Helical" evidence="12">
    <location>
        <begin position="291"/>
        <end position="311"/>
    </location>
</feature>
<keyword evidence="8" id="KW-1015">Disulfide bond</keyword>
<dbReference type="PRINTS" id="PR00237">
    <property type="entry name" value="GPCRRHODOPSN"/>
</dbReference>
<keyword evidence="7 12" id="KW-0472">Membrane</keyword>
<feature type="domain" description="G-protein coupled receptors family 1 profile" evidence="13">
    <location>
        <begin position="28"/>
        <end position="341"/>
    </location>
</feature>